<reference evidence="2" key="1">
    <citation type="journal article" date="2019" name="Int. J. Syst. Evol. Microbiol.">
        <title>The Global Catalogue of Microorganisms (GCM) 10K type strain sequencing project: providing services to taxonomists for standard genome sequencing and annotation.</title>
        <authorList>
            <consortium name="The Broad Institute Genomics Platform"/>
            <consortium name="The Broad Institute Genome Sequencing Center for Infectious Disease"/>
            <person name="Wu L."/>
            <person name="Ma J."/>
        </authorList>
    </citation>
    <scope>NUCLEOTIDE SEQUENCE [LARGE SCALE GENOMIC DNA]</scope>
    <source>
        <strain evidence="2">KCTC 52204</strain>
    </source>
</reference>
<keyword evidence="1" id="KW-0378">Hydrolase</keyword>
<dbReference type="InterPro" id="IPR032466">
    <property type="entry name" value="Metal_Hydrolase"/>
</dbReference>
<keyword evidence="2" id="KW-1185">Reference proteome</keyword>
<accession>A0ABW5KC73</accession>
<dbReference type="Gene3D" id="3.20.20.140">
    <property type="entry name" value="Metal-dependent hydrolases"/>
    <property type="match status" value="1"/>
</dbReference>
<dbReference type="RefSeq" id="WP_255929517.1">
    <property type="nucleotide sequence ID" value="NZ_JANFQP010000002.1"/>
</dbReference>
<dbReference type="EMBL" id="JBHULG010000002">
    <property type="protein sequence ID" value="MFD2545395.1"/>
    <property type="molecule type" value="Genomic_DNA"/>
</dbReference>
<dbReference type="SUPFAM" id="SSF51556">
    <property type="entry name" value="Metallo-dependent hydrolases"/>
    <property type="match status" value="1"/>
</dbReference>
<gene>
    <name evidence="1" type="ORF">ACFSO8_07970</name>
</gene>
<dbReference type="Pfam" id="PF01026">
    <property type="entry name" value="TatD_DNase"/>
    <property type="match status" value="1"/>
</dbReference>
<evidence type="ECO:0000313" key="2">
    <source>
        <dbReference type="Proteomes" id="UP001597394"/>
    </source>
</evidence>
<dbReference type="PANTHER" id="PTHR46124">
    <property type="entry name" value="D-AMINOACYL-TRNA DEACYLASE"/>
    <property type="match status" value="1"/>
</dbReference>
<protein>
    <submittedName>
        <fullName evidence="1">TatD family hydrolase</fullName>
    </submittedName>
</protein>
<evidence type="ECO:0000313" key="1">
    <source>
        <dbReference type="EMBL" id="MFD2545395.1"/>
    </source>
</evidence>
<sequence>MMDFFDFHHHDFSKKFGIYNLKLREVPPANFFSAGIHPQDISASFEEDFLWLKAISKSENCVSIGECGLDGLIGIDESLQNEVFQKQIELANDIQKPIIIHCVKRFSQLIHFKKKSKVPMIIHGFNKRKTIGDELLKNQFCLSFGKSALYNVNLQDFLKQIPIDQLFLETDSAEFDIEDLYQKIAVLKNHQIGDFQQKIKENLENLQIFI</sequence>
<dbReference type="PANTHER" id="PTHR46124:SF3">
    <property type="entry name" value="HYDROLASE"/>
    <property type="match status" value="1"/>
</dbReference>
<comment type="caution">
    <text evidence="1">The sequence shown here is derived from an EMBL/GenBank/DDBJ whole genome shotgun (WGS) entry which is preliminary data.</text>
</comment>
<dbReference type="Proteomes" id="UP001597394">
    <property type="component" value="Unassembled WGS sequence"/>
</dbReference>
<organism evidence="1 2">
    <name type="scientific">Kaistella montana</name>
    <dbReference type="NCBI Taxonomy" id="1849733"/>
    <lineage>
        <taxon>Bacteria</taxon>
        <taxon>Pseudomonadati</taxon>
        <taxon>Bacteroidota</taxon>
        <taxon>Flavobacteriia</taxon>
        <taxon>Flavobacteriales</taxon>
        <taxon>Weeksellaceae</taxon>
        <taxon>Chryseobacterium group</taxon>
        <taxon>Kaistella</taxon>
    </lineage>
</organism>
<dbReference type="GO" id="GO:0016787">
    <property type="term" value="F:hydrolase activity"/>
    <property type="evidence" value="ECO:0007669"/>
    <property type="project" value="UniProtKB-KW"/>
</dbReference>
<name>A0ABW5KC73_9FLAO</name>
<dbReference type="InterPro" id="IPR001130">
    <property type="entry name" value="TatD-like"/>
</dbReference>
<proteinExistence type="predicted"/>